<gene>
    <name evidence="1" type="ORF">OJ997_31205</name>
</gene>
<dbReference type="Gene3D" id="2.30.320.10">
    <property type="entry name" value="YwqG-like"/>
    <property type="match status" value="1"/>
</dbReference>
<organism evidence="1 2">
    <name type="scientific">Solirubrobacter phytolaccae</name>
    <dbReference type="NCBI Taxonomy" id="1404360"/>
    <lineage>
        <taxon>Bacteria</taxon>
        <taxon>Bacillati</taxon>
        <taxon>Actinomycetota</taxon>
        <taxon>Thermoleophilia</taxon>
        <taxon>Solirubrobacterales</taxon>
        <taxon>Solirubrobacteraceae</taxon>
        <taxon>Solirubrobacter</taxon>
    </lineage>
</organism>
<dbReference type="Pfam" id="PF09234">
    <property type="entry name" value="DUF1963"/>
    <property type="match status" value="1"/>
</dbReference>
<dbReference type="EMBL" id="JAPDDP010000087">
    <property type="protein sequence ID" value="MDA0184812.1"/>
    <property type="molecule type" value="Genomic_DNA"/>
</dbReference>
<evidence type="ECO:0000313" key="2">
    <source>
        <dbReference type="Proteomes" id="UP001147653"/>
    </source>
</evidence>
<dbReference type="SUPFAM" id="SSF103032">
    <property type="entry name" value="Hypothetical protein YwqG"/>
    <property type="match status" value="1"/>
</dbReference>
<keyword evidence="2" id="KW-1185">Reference proteome</keyword>
<dbReference type="Proteomes" id="UP001147653">
    <property type="component" value="Unassembled WGS sequence"/>
</dbReference>
<comment type="caution">
    <text evidence="1">The sequence shown here is derived from an EMBL/GenBank/DDBJ whole genome shotgun (WGS) entry which is preliminary data.</text>
</comment>
<reference evidence="1" key="1">
    <citation type="submission" date="2022-10" db="EMBL/GenBank/DDBJ databases">
        <title>The WGS of Solirubrobacter phytolaccae KCTC 29190.</title>
        <authorList>
            <person name="Jiang Z."/>
        </authorList>
    </citation>
    <scope>NUCLEOTIDE SEQUENCE</scope>
    <source>
        <strain evidence="1">KCTC 29190</strain>
    </source>
</reference>
<name>A0A9X3NNR3_9ACTN</name>
<evidence type="ECO:0000313" key="1">
    <source>
        <dbReference type="EMBL" id="MDA0184812.1"/>
    </source>
</evidence>
<dbReference type="RefSeq" id="WP_270029269.1">
    <property type="nucleotide sequence ID" value="NZ_JAPDDP010000087.1"/>
</dbReference>
<sequence>MERDVMPQGAVRAVVIDVRGAETDAVVEGGRWFSEAVTEERIVRFENANGALVPQPLPQGHRRAIEDAAEPCPVCSAVQWVEVAEAIGCERCGWMACGAPSTEGETAGILLDPLGGEADEPTTSADRDRERRRLRQAARAAAGFPVYARVGKPVRISGSSGPSPEVRTGFHVDQREVPGERVSVETTVSPGSGWTLRERLAHLLEDDGWTEDRSQAAQQIQWLHAERTARQQAANTPIETRELVIDGERRPFAFVAAPDGWIAVREHGDVQVVVTAREGTQPQHVALSPIADLEHPERGTLADLEVIRRNASSELPTRAEVSAWIDEAGFSAHRDEILASIAPAYRLRPADGEAPHRIGGLPDLAPGEAWPHCDGVPHTLVLQLDCSKLPPLTSEFGDAPPWNHRGELLRVFAGLDMAMPEPDRAVVLARSPAAPLTRADLPPRPEPLPDWAWEAEDESLRMLAPRFVHVVPCLTVGFDPYGRRFSHSEIQACEWLLHRISAGPIAAQLLGAATTMQGEDPRHTGPFVLEEHGETENVPDSADWTVLANLADHPEMSFGDGGALALVIPLADLAEGRYHRVVTDPSMG</sequence>
<proteinExistence type="predicted"/>
<accession>A0A9X3NNR3</accession>
<dbReference type="InterPro" id="IPR035948">
    <property type="entry name" value="YwqG-like_sf"/>
</dbReference>
<dbReference type="AlphaFoldDB" id="A0A9X3NNR3"/>
<dbReference type="InterPro" id="IPR015315">
    <property type="entry name" value="DUF1963"/>
</dbReference>
<protein>
    <submittedName>
        <fullName evidence="1">YwqG family protein</fullName>
    </submittedName>
</protein>